<dbReference type="InterPro" id="IPR011704">
    <property type="entry name" value="ATPase_dyneun-rel_AAA"/>
</dbReference>
<dbReference type="PANTHER" id="PTHR22878">
    <property type="entry name" value="DYNEIN HEAVY CHAIN 6, AXONEMAL-LIKE-RELATED"/>
    <property type="match status" value="1"/>
</dbReference>
<proteinExistence type="predicted"/>
<keyword evidence="5" id="KW-0547">Nucleotide-binding</keyword>
<keyword evidence="12" id="KW-0966">Cell projection</keyword>
<feature type="coiled-coil region" evidence="13">
    <location>
        <begin position="1193"/>
        <end position="1248"/>
    </location>
</feature>
<dbReference type="SMART" id="SM00382">
    <property type="entry name" value="AAA"/>
    <property type="match status" value="1"/>
</dbReference>
<evidence type="ECO:0000256" key="5">
    <source>
        <dbReference type="ARBA" id="ARBA00022741"/>
    </source>
</evidence>
<dbReference type="Proteomes" id="UP000015354">
    <property type="component" value="Unassembled WGS sequence"/>
</dbReference>
<dbReference type="GO" id="GO:0005524">
    <property type="term" value="F:ATP binding"/>
    <property type="evidence" value="ECO:0007669"/>
    <property type="project" value="UniProtKB-KW"/>
</dbReference>
<dbReference type="GO" id="GO:0045505">
    <property type="term" value="F:dynein intermediate chain binding"/>
    <property type="evidence" value="ECO:0007669"/>
    <property type="project" value="InterPro"/>
</dbReference>
<dbReference type="InterPro" id="IPR041589">
    <property type="entry name" value="DNAH3_AAA_lid_1"/>
</dbReference>
<dbReference type="Pfam" id="PF07728">
    <property type="entry name" value="AAA_5"/>
    <property type="match status" value="1"/>
</dbReference>
<dbReference type="Pfam" id="PF17852">
    <property type="entry name" value="Dynein_AAA_lid"/>
    <property type="match status" value="1"/>
</dbReference>
<keyword evidence="2" id="KW-0963">Cytoplasm</keyword>
<dbReference type="GO" id="GO:0030286">
    <property type="term" value="C:dynein complex"/>
    <property type="evidence" value="ECO:0007669"/>
    <property type="project" value="UniProtKB-KW"/>
</dbReference>
<evidence type="ECO:0000313" key="16">
    <source>
        <dbReference type="Proteomes" id="UP000015354"/>
    </source>
</evidence>
<dbReference type="GO" id="GO:0007018">
    <property type="term" value="P:microtubule-based movement"/>
    <property type="evidence" value="ECO:0007669"/>
    <property type="project" value="InterPro"/>
</dbReference>
<dbReference type="FunFam" id="3.40.50.300:FF:002141">
    <property type="entry name" value="Dynein heavy chain"/>
    <property type="match status" value="1"/>
</dbReference>
<keyword evidence="11" id="KW-0206">Cytoskeleton</keyword>
<evidence type="ECO:0000313" key="15">
    <source>
        <dbReference type="EMBL" id="EPY29285.1"/>
    </source>
</evidence>
<dbReference type="PANTHER" id="PTHR22878:SF69">
    <property type="entry name" value="DYNEIN HEAVY CHAIN"/>
    <property type="match status" value="1"/>
</dbReference>
<dbReference type="GO" id="GO:0005930">
    <property type="term" value="C:axoneme"/>
    <property type="evidence" value="ECO:0007669"/>
    <property type="project" value="UniProtKB-SubCell"/>
</dbReference>
<keyword evidence="4" id="KW-0677">Repeat</keyword>
<dbReference type="Pfam" id="PF17857">
    <property type="entry name" value="AAA_lid_1"/>
    <property type="match status" value="1"/>
</dbReference>
<dbReference type="EMBL" id="ATMH01004632">
    <property type="protein sequence ID" value="EPY29285.1"/>
    <property type="molecule type" value="Genomic_DNA"/>
</dbReference>
<name>S9W052_9TRYP</name>
<organism evidence="15 16">
    <name type="scientific">Strigomonas culicis</name>
    <dbReference type="NCBI Taxonomy" id="28005"/>
    <lineage>
        <taxon>Eukaryota</taxon>
        <taxon>Discoba</taxon>
        <taxon>Euglenozoa</taxon>
        <taxon>Kinetoplastea</taxon>
        <taxon>Metakinetoplastina</taxon>
        <taxon>Trypanosomatida</taxon>
        <taxon>Trypanosomatidae</taxon>
        <taxon>Strigomonadinae</taxon>
        <taxon>Strigomonas</taxon>
    </lineage>
</organism>
<dbReference type="InterPro" id="IPR003593">
    <property type="entry name" value="AAA+_ATPase"/>
</dbReference>
<evidence type="ECO:0000256" key="8">
    <source>
        <dbReference type="ARBA" id="ARBA00023054"/>
    </source>
</evidence>
<evidence type="ECO:0000256" key="11">
    <source>
        <dbReference type="ARBA" id="ARBA00023212"/>
    </source>
</evidence>
<keyword evidence="8 13" id="KW-0175">Coiled coil</keyword>
<comment type="caution">
    <text evidence="15">The sequence shown here is derived from an EMBL/GenBank/DDBJ whole genome shotgun (WGS) entry which is preliminary data.</text>
</comment>
<dbReference type="InterPro" id="IPR024743">
    <property type="entry name" value="Dynein_HC_stalk"/>
</dbReference>
<dbReference type="Gene3D" id="1.20.920.30">
    <property type="match status" value="1"/>
</dbReference>
<gene>
    <name evidence="15" type="ORF">STCU_04632</name>
</gene>
<protein>
    <recommendedName>
        <fullName evidence="14">AAA+ ATPase domain-containing protein</fullName>
    </recommendedName>
</protein>
<dbReference type="GO" id="GO:0005874">
    <property type="term" value="C:microtubule"/>
    <property type="evidence" value="ECO:0007669"/>
    <property type="project" value="UniProtKB-KW"/>
</dbReference>
<dbReference type="OrthoDB" id="10251809at2759"/>
<dbReference type="Pfam" id="PF12781">
    <property type="entry name" value="AAA_9"/>
    <property type="match status" value="1"/>
</dbReference>
<dbReference type="Pfam" id="PF12777">
    <property type="entry name" value="MT"/>
    <property type="match status" value="1"/>
</dbReference>
<evidence type="ECO:0000256" key="13">
    <source>
        <dbReference type="SAM" id="Coils"/>
    </source>
</evidence>
<evidence type="ECO:0000256" key="7">
    <source>
        <dbReference type="ARBA" id="ARBA00023017"/>
    </source>
</evidence>
<dbReference type="Pfam" id="PF12775">
    <property type="entry name" value="AAA_7"/>
    <property type="match status" value="1"/>
</dbReference>
<keyword evidence="16" id="KW-1185">Reference proteome</keyword>
<evidence type="ECO:0000256" key="3">
    <source>
        <dbReference type="ARBA" id="ARBA00022701"/>
    </source>
</evidence>
<dbReference type="SUPFAM" id="SSF52540">
    <property type="entry name" value="P-loop containing nucleoside triphosphate hydrolases"/>
    <property type="match status" value="3"/>
</dbReference>
<dbReference type="GO" id="GO:0051959">
    <property type="term" value="F:dynein light intermediate chain binding"/>
    <property type="evidence" value="ECO:0007669"/>
    <property type="project" value="InterPro"/>
</dbReference>
<keyword evidence="3" id="KW-0493">Microtubule</keyword>
<dbReference type="Gene3D" id="1.10.472.130">
    <property type="match status" value="1"/>
</dbReference>
<accession>S9W052</accession>
<evidence type="ECO:0000256" key="12">
    <source>
        <dbReference type="ARBA" id="ARBA00023273"/>
    </source>
</evidence>
<dbReference type="InterPro" id="IPR024317">
    <property type="entry name" value="Dynein_heavy_chain_D4_dom"/>
</dbReference>
<feature type="domain" description="AAA+ ATPase" evidence="14">
    <location>
        <begin position="370"/>
        <end position="523"/>
    </location>
</feature>
<comment type="subcellular location">
    <subcellularLocation>
        <location evidence="1">Cytoplasm</location>
        <location evidence="1">Cytoskeleton</location>
        <location evidence="1">Cilium axoneme</location>
    </subcellularLocation>
</comment>
<keyword evidence="7" id="KW-0243">Dynein</keyword>
<dbReference type="Gene3D" id="1.20.920.20">
    <property type="match status" value="1"/>
</dbReference>
<dbReference type="GO" id="GO:0016887">
    <property type="term" value="F:ATP hydrolysis activity"/>
    <property type="evidence" value="ECO:0007669"/>
    <property type="project" value="InterPro"/>
</dbReference>
<evidence type="ECO:0000256" key="6">
    <source>
        <dbReference type="ARBA" id="ARBA00022840"/>
    </source>
</evidence>
<evidence type="ECO:0000256" key="9">
    <source>
        <dbReference type="ARBA" id="ARBA00023069"/>
    </source>
</evidence>
<evidence type="ECO:0000256" key="1">
    <source>
        <dbReference type="ARBA" id="ARBA00004430"/>
    </source>
</evidence>
<evidence type="ECO:0000256" key="10">
    <source>
        <dbReference type="ARBA" id="ARBA00023175"/>
    </source>
</evidence>
<dbReference type="InterPro" id="IPR026983">
    <property type="entry name" value="DHC"/>
</dbReference>
<dbReference type="InterPro" id="IPR035706">
    <property type="entry name" value="AAA_9"/>
</dbReference>
<evidence type="ECO:0000256" key="4">
    <source>
        <dbReference type="ARBA" id="ARBA00022737"/>
    </source>
</evidence>
<evidence type="ECO:0000259" key="14">
    <source>
        <dbReference type="SMART" id="SM00382"/>
    </source>
</evidence>
<dbReference type="Gene3D" id="3.40.50.300">
    <property type="entry name" value="P-loop containing nucleotide triphosphate hydrolases"/>
    <property type="match status" value="3"/>
</dbReference>
<dbReference type="FunFam" id="1.20.920.20:FF:000001">
    <property type="entry name" value="dynein heavy chain 2, axonemal"/>
    <property type="match status" value="1"/>
</dbReference>
<keyword evidence="6" id="KW-0067">ATP-binding</keyword>
<sequence length="1514" mass="172252">MEQGNLPGENDIFILKCVQYEELLHVRHSVFILGAAGSGKTECWRCLQGALSKLYQEEWKAKAVSSCLNPKAISSNELYGYFTPQKEWRDGILSTIFRDYAVESKKKKNMKWIVLDGIIDAEWIESMNTVMDDNKMLTLVSNERIPLTDSMRMIFEVSHLRNASPATVSRAGVIFINESDLGWGPFKDKWIATREKREGTILDSLFDKYVPYVLEFWKRTMRPVVSVMDINLVQTICFLLDGIFKTMEADELSKNSNAFEIYEKYFVFAVIWAFGGPLPSSDGRIDMRLNFSNTWKKEFPNMKITETGSVFDFYIDKSKDESGNLLFEWKPWADLVQPYVADVDTQLSSVSVQTADTVRMSYLMSLFVDNGKGVVLVGTAGTGKTNLIMSKLRLLDNEKVLFRVISFNARTSSAGLQGVMEQSLEKRSGRTYGPFNRKKLVFFLDDMNMPAPDKYGTQEAIALLQQHVGYGFWYDRVKIIQKEVVDVRYVGAMNPKSGTFTILDRLLRHFAVFSTNMPDRADLVSIYGQILQAHTKPFARDIRDNLTTLITNATIELHYNVTKQFFPTAIKFHYQWNMREMFNIFQGMCKSSPKLHTKNLQFVRLWVHECNRTFRDRMADEEDLKRYDLLLQEVISRAGFPDVMPKDALEEPLLWAPFHTTPEGEENVYNETDYEGAGAFLQKKLSEYNESFAAMNLVLFNQAIEHVCRIARITSNPRGNAFLVGVGGSGKQSLARLASFINGQDIFQILVTSTYDITDFRTDMQEVYRKCGLKGYPFAFILTDTQIVSLDMLVYLNDMLSSGNVPELFNQDERDGIVGSITNEVKAAGFTDYTNPDVCWEYFINKVRSNLHILLCFSPVSKNFATWCRQFPALANTTVIDWFLKWPEQALKSVAFRFLSEIDLGGEGNTQSIADYMAYCQMRVTEVCEEYYTQEKRRAYTTPKSFLELIAFYKDLLSKKRKENQDKTDRLVSGIDKIREAGVQVQALQEVLEKESVEVEEARQKTAALMETVGREKSVVEEQSSIAAKEEEKTNKIVDEVTSFEKQCQEDLAKAQPLVQEALAALDTLDKASIAELKNLGKPPEDVQMVAICVRVLTANPRSIPSVKQRNWNDCKKMMNQVDRFLAELRSFDVNNIPQACIDQIQMYIANPSFDPEVIKTKSAAAAGLCKWCIGMNRYHVVRCDVRPKEERLAEAQQRLTSSQAALKKIQDKVADLQSKLSILVKQYDDAVAEAEAIQAKAQKTQLKINLAQRLVSGLADESVRWGATIEDLKKAATLLIGDVLLSASFVSYIGPFSKSFREQIVHHDWLPRIKELGIPLTEGIDPTMDVLSSEAAVALWDNEGLPSDRISTENGSILTNCTRWPLMIDPQLQGIKWIRTREEKNGLRVIQMNQKDWQRTLEKCIEEGLPCLIESLGEFIEPVLDSVLSRQTFKKGSKKYIKLGAKEVEYNDNFRLILQTKLGNPHYGPEVNAQTTIINFMVTETGLEDQLLAVVVSQEGPTWRRSAVLFCAR</sequence>
<evidence type="ECO:0000256" key="2">
    <source>
        <dbReference type="ARBA" id="ARBA00022490"/>
    </source>
</evidence>
<keyword evidence="9" id="KW-0969">Cilium</keyword>
<keyword evidence="10" id="KW-0505">Motor protein</keyword>
<dbReference type="Pfam" id="PF12780">
    <property type="entry name" value="AAA_8"/>
    <property type="match status" value="1"/>
</dbReference>
<feature type="coiled-coil region" evidence="13">
    <location>
        <begin position="985"/>
        <end position="1012"/>
    </location>
</feature>
<dbReference type="InterPro" id="IPR027417">
    <property type="entry name" value="P-loop_NTPase"/>
</dbReference>
<dbReference type="FunFam" id="3.40.50.300:FF:000049">
    <property type="entry name" value="Dynein, axonemal, heavy chain 5"/>
    <property type="match status" value="1"/>
</dbReference>
<dbReference type="InterPro" id="IPR041466">
    <property type="entry name" value="Dynein_AAA5_ext"/>
</dbReference>
<dbReference type="FunFam" id="1.20.920.30:FF:000003">
    <property type="entry name" value="Dynein axonemal heavy chain 17"/>
    <property type="match status" value="1"/>
</dbReference>
<reference evidence="15 16" key="1">
    <citation type="journal article" date="2013" name="PLoS ONE">
        <title>Predicting the Proteins of Angomonas deanei, Strigomonas culicis and Their Respective Endosymbionts Reveals New Aspects of the Trypanosomatidae Family.</title>
        <authorList>
            <person name="Motta M.C."/>
            <person name="Martins A.C."/>
            <person name="de Souza S.S."/>
            <person name="Catta-Preta C.M."/>
            <person name="Silva R."/>
            <person name="Klein C.C."/>
            <person name="de Almeida L.G."/>
            <person name="de Lima Cunha O."/>
            <person name="Ciapina L.P."/>
            <person name="Brocchi M."/>
            <person name="Colabardini A.C."/>
            <person name="de Araujo Lima B."/>
            <person name="Machado C.R."/>
            <person name="de Almeida Soares C.M."/>
            <person name="Probst C.M."/>
            <person name="de Menezes C.B."/>
            <person name="Thompson C.E."/>
            <person name="Bartholomeu D.C."/>
            <person name="Gradia D.F."/>
            <person name="Pavoni D.P."/>
            <person name="Grisard E.C."/>
            <person name="Fantinatti-Garboggini F."/>
            <person name="Marchini F.K."/>
            <person name="Rodrigues-Luiz G.F."/>
            <person name="Wagner G."/>
            <person name="Goldman G.H."/>
            <person name="Fietto J.L."/>
            <person name="Elias M.C."/>
            <person name="Goldman M.H."/>
            <person name="Sagot M.F."/>
            <person name="Pereira M."/>
            <person name="Stoco P.H."/>
            <person name="de Mendonca-Neto R.P."/>
            <person name="Teixeira S.M."/>
            <person name="Maciel T.E."/>
            <person name="de Oliveira Mendes T.A."/>
            <person name="Urmenyi T.P."/>
            <person name="de Souza W."/>
            <person name="Schenkman S."/>
            <person name="de Vasconcelos A.T."/>
        </authorList>
    </citation>
    <scope>NUCLEOTIDE SEQUENCE [LARGE SCALE GENOMIC DNA]</scope>
</reference>